<dbReference type="PANTHER" id="PTHR43776">
    <property type="entry name" value="TRANSPORT ATP-BINDING PROTEIN"/>
    <property type="match status" value="1"/>
</dbReference>
<dbReference type="EMBL" id="UINC01045663">
    <property type="protein sequence ID" value="SVB52695.1"/>
    <property type="molecule type" value="Genomic_DNA"/>
</dbReference>
<dbReference type="InterPro" id="IPR013563">
    <property type="entry name" value="Oligopep_ABC_C"/>
</dbReference>
<dbReference type="PROSITE" id="PS00211">
    <property type="entry name" value="ABC_TRANSPORTER_1"/>
    <property type="match status" value="1"/>
</dbReference>
<dbReference type="InterPro" id="IPR017871">
    <property type="entry name" value="ABC_transporter-like_CS"/>
</dbReference>
<organism evidence="6">
    <name type="scientific">marine metagenome</name>
    <dbReference type="NCBI Taxonomy" id="408172"/>
    <lineage>
        <taxon>unclassified sequences</taxon>
        <taxon>metagenomes</taxon>
        <taxon>ecological metagenomes</taxon>
    </lineage>
</organism>
<dbReference type="SMART" id="SM00382">
    <property type="entry name" value="AAA"/>
    <property type="match status" value="1"/>
</dbReference>
<evidence type="ECO:0000313" key="6">
    <source>
        <dbReference type="EMBL" id="SVB52695.1"/>
    </source>
</evidence>
<dbReference type="PROSITE" id="PS50893">
    <property type="entry name" value="ABC_TRANSPORTER_2"/>
    <property type="match status" value="1"/>
</dbReference>
<evidence type="ECO:0000256" key="3">
    <source>
        <dbReference type="ARBA" id="ARBA00022741"/>
    </source>
</evidence>
<proteinExistence type="inferred from homology"/>
<dbReference type="Gene3D" id="3.40.50.300">
    <property type="entry name" value="P-loop containing nucleotide triphosphate hydrolases"/>
    <property type="match status" value="1"/>
</dbReference>
<sequence length="295" mass="32459">ISDINLSIEKGETLGLVGESGCGKSTMGTAIIQLPSPTSGSVKFAGQELTDMSHAEMRPIRKRLQIIFQDPISSLNPRRRVRNIVAEPLAISGVRKKDEIDYKVREALNAVGMDPDITMDRRPHQFSGGQCQRICIARALILEPDLIVCDEPVSSLDVSVQAQILNLLEDMKERYGLTLLFISHDLAVVKNISDRVAVMYLGRICEIAKSEDIYSEPAHPYTAGLMSTIPEIGDKRASRIPALQGEIPSPLSPPSGCKFRSRCPSTQEKCSEIEPDLRELKSGHKVACHFPLLDS</sequence>
<dbReference type="InterPro" id="IPR003439">
    <property type="entry name" value="ABC_transporter-like_ATP-bd"/>
</dbReference>
<keyword evidence="2" id="KW-0813">Transport</keyword>
<evidence type="ECO:0000256" key="2">
    <source>
        <dbReference type="ARBA" id="ARBA00022448"/>
    </source>
</evidence>
<dbReference type="CDD" id="cd03257">
    <property type="entry name" value="ABC_NikE_OppD_transporters"/>
    <property type="match status" value="1"/>
</dbReference>
<accession>A0A382EQP8</accession>
<comment type="similarity">
    <text evidence="1">Belongs to the ABC transporter superfamily.</text>
</comment>
<evidence type="ECO:0000259" key="5">
    <source>
        <dbReference type="PROSITE" id="PS50893"/>
    </source>
</evidence>
<dbReference type="Pfam" id="PF00005">
    <property type="entry name" value="ABC_tran"/>
    <property type="match status" value="1"/>
</dbReference>
<dbReference type="NCBIfam" id="TIGR01727">
    <property type="entry name" value="oligo_HPY"/>
    <property type="match status" value="1"/>
</dbReference>
<name>A0A382EQP8_9ZZZZ</name>
<dbReference type="SUPFAM" id="SSF52540">
    <property type="entry name" value="P-loop containing nucleoside triphosphate hydrolases"/>
    <property type="match status" value="1"/>
</dbReference>
<dbReference type="GO" id="GO:0055085">
    <property type="term" value="P:transmembrane transport"/>
    <property type="evidence" value="ECO:0007669"/>
    <property type="project" value="UniProtKB-ARBA"/>
</dbReference>
<dbReference type="AlphaFoldDB" id="A0A382EQP8"/>
<dbReference type="GO" id="GO:0015833">
    <property type="term" value="P:peptide transport"/>
    <property type="evidence" value="ECO:0007669"/>
    <property type="project" value="InterPro"/>
</dbReference>
<dbReference type="Pfam" id="PF08352">
    <property type="entry name" value="oligo_HPY"/>
    <property type="match status" value="1"/>
</dbReference>
<gene>
    <name evidence="6" type="ORF">METZ01_LOCUS205549</name>
</gene>
<dbReference type="InterPro" id="IPR050319">
    <property type="entry name" value="ABC_transp_ATP-bind"/>
</dbReference>
<dbReference type="GO" id="GO:0016887">
    <property type="term" value="F:ATP hydrolysis activity"/>
    <property type="evidence" value="ECO:0007669"/>
    <property type="project" value="InterPro"/>
</dbReference>
<dbReference type="FunFam" id="3.40.50.300:FF:000016">
    <property type="entry name" value="Oligopeptide ABC transporter ATP-binding component"/>
    <property type="match status" value="1"/>
</dbReference>
<keyword evidence="3" id="KW-0547">Nucleotide-binding</keyword>
<protein>
    <recommendedName>
        <fullName evidence="5">ABC transporter domain-containing protein</fullName>
    </recommendedName>
</protein>
<keyword evidence="4" id="KW-0067">ATP-binding</keyword>
<dbReference type="InterPro" id="IPR027417">
    <property type="entry name" value="P-loop_NTPase"/>
</dbReference>
<feature type="domain" description="ABC transporter" evidence="5">
    <location>
        <begin position="1"/>
        <end position="226"/>
    </location>
</feature>
<dbReference type="PANTHER" id="PTHR43776:SF7">
    <property type="entry name" value="D,D-DIPEPTIDE TRANSPORT ATP-BINDING PROTEIN DDPF-RELATED"/>
    <property type="match status" value="1"/>
</dbReference>
<reference evidence="6" key="1">
    <citation type="submission" date="2018-05" db="EMBL/GenBank/DDBJ databases">
        <authorList>
            <person name="Lanie J.A."/>
            <person name="Ng W.-L."/>
            <person name="Kazmierczak K.M."/>
            <person name="Andrzejewski T.M."/>
            <person name="Davidsen T.M."/>
            <person name="Wayne K.J."/>
            <person name="Tettelin H."/>
            <person name="Glass J.I."/>
            <person name="Rusch D."/>
            <person name="Podicherti R."/>
            <person name="Tsui H.-C.T."/>
            <person name="Winkler M.E."/>
        </authorList>
    </citation>
    <scope>NUCLEOTIDE SEQUENCE</scope>
</reference>
<evidence type="ECO:0000256" key="1">
    <source>
        <dbReference type="ARBA" id="ARBA00005417"/>
    </source>
</evidence>
<dbReference type="InterPro" id="IPR003593">
    <property type="entry name" value="AAA+_ATPase"/>
</dbReference>
<feature type="non-terminal residue" evidence="6">
    <location>
        <position position="1"/>
    </location>
</feature>
<dbReference type="GO" id="GO:0005524">
    <property type="term" value="F:ATP binding"/>
    <property type="evidence" value="ECO:0007669"/>
    <property type="project" value="UniProtKB-KW"/>
</dbReference>
<evidence type="ECO:0000256" key="4">
    <source>
        <dbReference type="ARBA" id="ARBA00022840"/>
    </source>
</evidence>